<organism evidence="2 3">
    <name type="scientific">Anaerobacillus arseniciselenatis</name>
    <dbReference type="NCBI Taxonomy" id="85682"/>
    <lineage>
        <taxon>Bacteria</taxon>
        <taxon>Bacillati</taxon>
        <taxon>Bacillota</taxon>
        <taxon>Bacilli</taxon>
        <taxon>Bacillales</taxon>
        <taxon>Bacillaceae</taxon>
        <taxon>Anaerobacillus</taxon>
    </lineage>
</organism>
<comment type="caution">
    <text evidence="2">The sequence shown here is derived from an EMBL/GenBank/DDBJ whole genome shotgun (WGS) entry which is preliminary data.</text>
</comment>
<name>A0A1S2LKN7_9BACI</name>
<gene>
    <name evidence="2" type="ORF">BKP35_10090</name>
</gene>
<accession>A0A1S2LKN7</accession>
<evidence type="ECO:0000313" key="3">
    <source>
        <dbReference type="Proteomes" id="UP000180098"/>
    </source>
</evidence>
<dbReference type="EMBL" id="MLQQ01000018">
    <property type="protein sequence ID" value="OIJ12904.1"/>
    <property type="molecule type" value="Genomic_DNA"/>
</dbReference>
<keyword evidence="1" id="KW-0472">Membrane</keyword>
<keyword evidence="1" id="KW-0812">Transmembrane</keyword>
<dbReference type="Proteomes" id="UP000180098">
    <property type="component" value="Unassembled WGS sequence"/>
</dbReference>
<evidence type="ECO:0008006" key="4">
    <source>
        <dbReference type="Google" id="ProtNLM"/>
    </source>
</evidence>
<dbReference type="Gene3D" id="6.10.340.10">
    <property type="match status" value="1"/>
</dbReference>
<reference evidence="2 3" key="1">
    <citation type="submission" date="2016-10" db="EMBL/GenBank/DDBJ databases">
        <title>Draft genome sequences of four alkaliphilic bacteria belonging to the Anaerobacillus genus.</title>
        <authorList>
            <person name="Bassil N.M."/>
            <person name="Lloyd J.R."/>
        </authorList>
    </citation>
    <scope>NUCLEOTIDE SEQUENCE [LARGE SCALE GENOMIC DNA]</scope>
    <source>
        <strain evidence="2 3">DSM 15340</strain>
    </source>
</reference>
<proteinExistence type="predicted"/>
<keyword evidence="3" id="KW-1185">Reference proteome</keyword>
<dbReference type="AlphaFoldDB" id="A0A1S2LKN7"/>
<evidence type="ECO:0000313" key="2">
    <source>
        <dbReference type="EMBL" id="OIJ12904.1"/>
    </source>
</evidence>
<sequence>MSIINESFANELMIENEQTYSNTTIVLITLLVITLIAAIIIIIFLNKMITKPILSVNKQLEEIADGEGDLTISCNGGDFSIC</sequence>
<evidence type="ECO:0000256" key="1">
    <source>
        <dbReference type="SAM" id="Phobius"/>
    </source>
</evidence>
<keyword evidence="1" id="KW-1133">Transmembrane helix</keyword>
<protein>
    <recommendedName>
        <fullName evidence="4">HAMP domain-containing protein</fullName>
    </recommendedName>
</protein>
<feature type="transmembrane region" description="Helical" evidence="1">
    <location>
        <begin position="20"/>
        <end position="45"/>
    </location>
</feature>